<evidence type="ECO:0008006" key="3">
    <source>
        <dbReference type="Google" id="ProtNLM"/>
    </source>
</evidence>
<dbReference type="GO" id="GO:0050660">
    <property type="term" value="F:flavin adenine dinucleotide binding"/>
    <property type="evidence" value="ECO:0007669"/>
    <property type="project" value="TreeGrafter"/>
</dbReference>
<dbReference type="Proteomes" id="UP000187209">
    <property type="component" value="Unassembled WGS sequence"/>
</dbReference>
<dbReference type="GO" id="GO:0009055">
    <property type="term" value="F:electron transfer activity"/>
    <property type="evidence" value="ECO:0007669"/>
    <property type="project" value="TreeGrafter"/>
</dbReference>
<reference evidence="1 2" key="1">
    <citation type="submission" date="2016-11" db="EMBL/GenBank/DDBJ databases">
        <title>The macronuclear genome of Stentor coeruleus: a giant cell with tiny introns.</title>
        <authorList>
            <person name="Slabodnick M."/>
            <person name="Ruby J.G."/>
            <person name="Reiff S.B."/>
            <person name="Swart E.C."/>
            <person name="Gosai S."/>
            <person name="Prabakaran S."/>
            <person name="Witkowska E."/>
            <person name="Larue G.E."/>
            <person name="Fisher S."/>
            <person name="Freeman R.M."/>
            <person name="Gunawardena J."/>
            <person name="Chu W."/>
            <person name="Stover N.A."/>
            <person name="Gregory B.D."/>
            <person name="Nowacki M."/>
            <person name="Derisi J."/>
            <person name="Roy S.W."/>
            <person name="Marshall W.F."/>
            <person name="Sood P."/>
        </authorList>
    </citation>
    <scope>NUCLEOTIDE SEQUENCE [LARGE SCALE GENOMIC DNA]</scope>
    <source>
        <strain evidence="1">WM001</strain>
    </source>
</reference>
<comment type="caution">
    <text evidence="1">The sequence shown here is derived from an EMBL/GenBank/DDBJ whole genome shotgun (WGS) entry which is preliminary data.</text>
</comment>
<dbReference type="PANTHER" id="PTHR11632:SF51">
    <property type="entry name" value="SUCCINATE DEHYDROGENASE [UBIQUINONE] FLAVOPROTEIN SUBUNIT, MITOCHONDRIAL"/>
    <property type="match status" value="1"/>
</dbReference>
<evidence type="ECO:0000313" key="1">
    <source>
        <dbReference type="EMBL" id="OMJ69014.1"/>
    </source>
</evidence>
<gene>
    <name evidence="1" type="ORF">SteCoe_33388</name>
</gene>
<dbReference type="Gene3D" id="3.50.50.60">
    <property type="entry name" value="FAD/NAD(P)-binding domain"/>
    <property type="match status" value="1"/>
</dbReference>
<dbReference type="PANTHER" id="PTHR11632">
    <property type="entry name" value="SUCCINATE DEHYDROGENASE 2 FLAVOPROTEIN SUBUNIT"/>
    <property type="match status" value="1"/>
</dbReference>
<dbReference type="AlphaFoldDB" id="A0A1R2AWX3"/>
<organism evidence="1 2">
    <name type="scientific">Stentor coeruleus</name>
    <dbReference type="NCBI Taxonomy" id="5963"/>
    <lineage>
        <taxon>Eukaryota</taxon>
        <taxon>Sar</taxon>
        <taxon>Alveolata</taxon>
        <taxon>Ciliophora</taxon>
        <taxon>Postciliodesmatophora</taxon>
        <taxon>Heterotrichea</taxon>
        <taxon>Heterotrichida</taxon>
        <taxon>Stentoridae</taxon>
        <taxon>Stentor</taxon>
    </lineage>
</organism>
<protein>
    <recommendedName>
        <fullName evidence="3">L-aspartate oxidase</fullName>
    </recommendedName>
</protein>
<sequence>MSDGSIHRIKPKQAVLAAEGYGRAFVSYTSAHTCTRNVKLWLPNQDLEYIQFHPTAIMELDLEELAGKEVCGKICISS</sequence>
<accession>A0A1R2AWX3</accession>
<evidence type="ECO:0000313" key="2">
    <source>
        <dbReference type="Proteomes" id="UP000187209"/>
    </source>
</evidence>
<keyword evidence="2" id="KW-1185">Reference proteome</keyword>
<dbReference type="InterPro" id="IPR030664">
    <property type="entry name" value="SdhA/FrdA/AprA"/>
</dbReference>
<dbReference type="GO" id="GO:0008177">
    <property type="term" value="F:succinate dehydrogenase (quinone) activity"/>
    <property type="evidence" value="ECO:0007669"/>
    <property type="project" value="TreeGrafter"/>
</dbReference>
<dbReference type="EMBL" id="MPUH01001252">
    <property type="protein sequence ID" value="OMJ69014.1"/>
    <property type="molecule type" value="Genomic_DNA"/>
</dbReference>
<name>A0A1R2AWX3_9CILI</name>
<proteinExistence type="predicted"/>
<dbReference type="OrthoDB" id="71672at2759"/>
<dbReference type="GO" id="GO:0006121">
    <property type="term" value="P:mitochondrial electron transport, succinate to ubiquinone"/>
    <property type="evidence" value="ECO:0007669"/>
    <property type="project" value="TreeGrafter"/>
</dbReference>
<dbReference type="InterPro" id="IPR036188">
    <property type="entry name" value="FAD/NAD-bd_sf"/>
</dbReference>
<dbReference type="GO" id="GO:0005739">
    <property type="term" value="C:mitochondrion"/>
    <property type="evidence" value="ECO:0007669"/>
    <property type="project" value="GOC"/>
</dbReference>